<evidence type="ECO:0008006" key="4">
    <source>
        <dbReference type="Google" id="ProtNLM"/>
    </source>
</evidence>
<sequence length="166" mass="17544">MKPFYYTFVTICISISTVLAHAADTAIQTLKVTIPLVALIDVEDISPAFTFTPPTDAGQGFVDPATPSNNEPLVAISSNNSAARLEVKTNIDLSTNNLQLEISNLSGFPGGFNTPAISNSGTTFATVGMMQSTTGKIRLTARGTSTGVMIPHGNYPIEVTYTLTQN</sequence>
<evidence type="ECO:0000313" key="3">
    <source>
        <dbReference type="Proteomes" id="UP000672009"/>
    </source>
</evidence>
<name>A0A975FD13_9GAMM</name>
<dbReference type="RefSeq" id="WP_210220254.1">
    <property type="nucleotide sequence ID" value="NZ_CP072793.1"/>
</dbReference>
<reference evidence="2" key="1">
    <citation type="submission" date="2021-04" db="EMBL/GenBank/DDBJ databases">
        <title>Genomics, taxonomy and metabolism of representatives of sulfur bacteria of the genus Thiothrix: Thiothrix fructosivorans QT, Thiothrix unzii A1T and three new species, Thiothrix subterranea sp. nov., Thiothrix litoralis sp. nov. and 'Candidatus Thiothrix anitrata' sp. nov.</title>
        <authorList>
            <person name="Ravin N.V."/>
            <person name="Smolyakov D."/>
            <person name="Rudenko T.S."/>
            <person name="Mardanov A.V."/>
            <person name="Beletsky A.V."/>
            <person name="Markov N.D."/>
            <person name="Fomenkov A.I."/>
            <person name="Roberts R.J."/>
            <person name="Karnachuk O.V."/>
            <person name="Novikov A."/>
            <person name="Grabovich M.Y."/>
        </authorList>
    </citation>
    <scope>NUCLEOTIDE SEQUENCE</scope>
    <source>
        <strain evidence="2">A1</strain>
    </source>
</reference>
<dbReference type="KEGG" id="tun:J9260_06735"/>
<evidence type="ECO:0000256" key="1">
    <source>
        <dbReference type="SAM" id="SignalP"/>
    </source>
</evidence>
<keyword evidence="3" id="KW-1185">Reference proteome</keyword>
<feature type="chain" id="PRO_5037584617" description="Adhesin" evidence="1">
    <location>
        <begin position="23"/>
        <end position="166"/>
    </location>
</feature>
<dbReference type="Proteomes" id="UP000672009">
    <property type="component" value="Chromosome"/>
</dbReference>
<keyword evidence="1" id="KW-0732">Signal</keyword>
<accession>A0A975FD13</accession>
<organism evidence="2 3">
    <name type="scientific">Thiothrix unzii</name>
    <dbReference type="NCBI Taxonomy" id="111769"/>
    <lineage>
        <taxon>Bacteria</taxon>
        <taxon>Pseudomonadati</taxon>
        <taxon>Pseudomonadota</taxon>
        <taxon>Gammaproteobacteria</taxon>
        <taxon>Thiotrichales</taxon>
        <taxon>Thiotrichaceae</taxon>
        <taxon>Thiothrix</taxon>
    </lineage>
</organism>
<protein>
    <recommendedName>
        <fullName evidence="4">Adhesin</fullName>
    </recommendedName>
</protein>
<evidence type="ECO:0000313" key="2">
    <source>
        <dbReference type="EMBL" id="QTR54780.1"/>
    </source>
</evidence>
<proteinExistence type="predicted"/>
<feature type="signal peptide" evidence="1">
    <location>
        <begin position="1"/>
        <end position="22"/>
    </location>
</feature>
<gene>
    <name evidence="2" type="ORF">J9260_06735</name>
</gene>
<dbReference type="EMBL" id="CP072793">
    <property type="protein sequence ID" value="QTR54780.1"/>
    <property type="molecule type" value="Genomic_DNA"/>
</dbReference>
<dbReference type="AlphaFoldDB" id="A0A975FD13"/>